<dbReference type="EMBL" id="EU200983">
    <property type="protein sequence ID" value="ABW89476.1"/>
    <property type="molecule type" value="mRNA"/>
</dbReference>
<sequence>RTSLSPPVRDLRRDCPGLTTGLRSSVSRPATMRSATALSHRVTGVRHCRCSIRLPVCTYRKTFRSSPGRAGLQRRCGGLEVRMSRRPAAARCLQHVSRHNTTLVNYADIQKELLAILVACLRFHQLVVGNPETGI</sequence>
<name>A8W976_CULQU</name>
<protein>
    <submittedName>
        <fullName evidence="1">Serpin</fullName>
    </submittedName>
</protein>
<evidence type="ECO:0000313" key="1">
    <source>
        <dbReference type="EMBL" id="ABW89476.1"/>
    </source>
</evidence>
<reference evidence="1" key="2">
    <citation type="journal article" date="2008" name="Med. Vet. Entomol.">
        <title>Identification of immune-responsive genes in the mosquito Culex quinquefasciatus infected with the filarial parasite Wuchereria bancrofti.</title>
        <authorList>
            <person name="Kumar B.A."/>
            <person name="Paily K.P."/>
        </authorList>
    </citation>
    <scope>NUCLEOTIDE SEQUENCE</scope>
</reference>
<feature type="non-terminal residue" evidence="1">
    <location>
        <position position="135"/>
    </location>
</feature>
<proteinExistence type="evidence at transcript level"/>
<feature type="non-terminal residue" evidence="1">
    <location>
        <position position="1"/>
    </location>
</feature>
<organism evidence="1">
    <name type="scientific">Culex quinquefasciatus</name>
    <name type="common">Southern house mosquito</name>
    <name type="synonym">Culex pungens</name>
    <dbReference type="NCBI Taxonomy" id="7176"/>
    <lineage>
        <taxon>Eukaryota</taxon>
        <taxon>Metazoa</taxon>
        <taxon>Ecdysozoa</taxon>
        <taxon>Arthropoda</taxon>
        <taxon>Hexapoda</taxon>
        <taxon>Insecta</taxon>
        <taxon>Pterygota</taxon>
        <taxon>Neoptera</taxon>
        <taxon>Endopterygota</taxon>
        <taxon>Diptera</taxon>
        <taxon>Nematocera</taxon>
        <taxon>Culicoidea</taxon>
        <taxon>Culicidae</taxon>
        <taxon>Culicinae</taxon>
        <taxon>Culicini</taxon>
        <taxon>Culex</taxon>
        <taxon>Culex</taxon>
    </lineage>
</organism>
<dbReference type="AlphaFoldDB" id="A8W976"/>
<reference evidence="1" key="1">
    <citation type="submission" date="2007-10" db="EMBL/GenBank/DDBJ databases">
        <title>Up-regulation of serpin in Culex pipiens quinquefasciatus upon infection with filarial parasite Wucheraria bancrofti.</title>
        <authorList>
            <person name="Paily K."/>
            <person name="Agiesh Kumar B."/>
        </authorList>
    </citation>
    <scope>NUCLEOTIDE SEQUENCE</scope>
</reference>
<accession>A8W976</accession>